<protein>
    <submittedName>
        <fullName evidence="2">Uncharacterized protein</fullName>
    </submittedName>
</protein>
<dbReference type="AlphaFoldDB" id="A0A8H5LSF7"/>
<comment type="caution">
    <text evidence="2">The sequence shown here is derived from an EMBL/GenBank/DDBJ whole genome shotgun (WGS) entry which is preliminary data.</text>
</comment>
<name>A0A8H5LSF7_9AGAR</name>
<evidence type="ECO:0000256" key="1">
    <source>
        <dbReference type="SAM" id="MobiDB-lite"/>
    </source>
</evidence>
<feature type="region of interest" description="Disordered" evidence="1">
    <location>
        <begin position="200"/>
        <end position="219"/>
    </location>
</feature>
<proteinExistence type="predicted"/>
<accession>A0A8H5LSF7</accession>
<gene>
    <name evidence="2" type="ORF">D9758_009857</name>
</gene>
<dbReference type="Proteomes" id="UP000559256">
    <property type="component" value="Unassembled WGS sequence"/>
</dbReference>
<evidence type="ECO:0000313" key="3">
    <source>
        <dbReference type="Proteomes" id="UP000559256"/>
    </source>
</evidence>
<reference evidence="2 3" key="1">
    <citation type="journal article" date="2020" name="ISME J.">
        <title>Uncovering the hidden diversity of litter-decomposition mechanisms in mushroom-forming fungi.</title>
        <authorList>
            <person name="Floudas D."/>
            <person name="Bentzer J."/>
            <person name="Ahren D."/>
            <person name="Johansson T."/>
            <person name="Persson P."/>
            <person name="Tunlid A."/>
        </authorList>
    </citation>
    <scope>NUCLEOTIDE SEQUENCE [LARGE SCALE GENOMIC DNA]</scope>
    <source>
        <strain evidence="2 3">CBS 291.85</strain>
    </source>
</reference>
<feature type="compositionally biased region" description="Polar residues" evidence="1">
    <location>
        <begin position="49"/>
        <end position="58"/>
    </location>
</feature>
<keyword evidence="3" id="KW-1185">Reference proteome</keyword>
<organism evidence="2 3">
    <name type="scientific">Tetrapyrgos nigripes</name>
    <dbReference type="NCBI Taxonomy" id="182062"/>
    <lineage>
        <taxon>Eukaryota</taxon>
        <taxon>Fungi</taxon>
        <taxon>Dikarya</taxon>
        <taxon>Basidiomycota</taxon>
        <taxon>Agaricomycotina</taxon>
        <taxon>Agaricomycetes</taxon>
        <taxon>Agaricomycetidae</taxon>
        <taxon>Agaricales</taxon>
        <taxon>Marasmiineae</taxon>
        <taxon>Marasmiaceae</taxon>
        <taxon>Tetrapyrgos</taxon>
    </lineage>
</organism>
<sequence>MAVAANPSYLLYSSPSQYELYAYPPSTYTNTVYYFVPLPYPTAYVPQQTGHSTASVYPSNDIDHTYGPRRDSQARTSTSAFQYFPYPQATSSHSTQKHARRPSPSIQPTSFHRNSYLEMEISPTSPQGARLIRKRLACEAKVQTLEANYEKEREKAAVAEKKAKILEFKLGVLRYEAQLGSERVVELERKLGGLKEEMDSLKKELQDSQRDRCGGRRDN</sequence>
<feature type="compositionally biased region" description="Basic and acidic residues" evidence="1">
    <location>
        <begin position="61"/>
        <end position="73"/>
    </location>
</feature>
<dbReference type="EMBL" id="JAACJM010000018">
    <property type="protein sequence ID" value="KAF5367704.1"/>
    <property type="molecule type" value="Genomic_DNA"/>
</dbReference>
<feature type="region of interest" description="Disordered" evidence="1">
    <location>
        <begin position="89"/>
        <end position="108"/>
    </location>
</feature>
<feature type="region of interest" description="Disordered" evidence="1">
    <location>
        <begin position="49"/>
        <end position="74"/>
    </location>
</feature>
<evidence type="ECO:0000313" key="2">
    <source>
        <dbReference type="EMBL" id="KAF5367704.1"/>
    </source>
</evidence>